<reference evidence="2 3" key="3">
    <citation type="journal article" date="2016" name="Sci. Rep.">
        <title>Genome-wide diversity and gene expression profiling of Babesia microti isolates identify polymorphic genes that mediate host-pathogen interactions.</title>
        <authorList>
            <person name="Silva J.C."/>
            <person name="Cornillot E."/>
            <person name="McCracken C."/>
            <person name="Usmani-Brown S."/>
            <person name="Dwivedi A."/>
            <person name="Ifeonu O.O."/>
            <person name="Crabtree J."/>
            <person name="Gotia H.T."/>
            <person name="Virji A.Z."/>
            <person name="Reynes C."/>
            <person name="Colinge J."/>
            <person name="Kumar V."/>
            <person name="Lawres L."/>
            <person name="Pazzi J.E."/>
            <person name="Pablo J.V."/>
            <person name="Hung C."/>
            <person name="Brancato J."/>
            <person name="Kumari P."/>
            <person name="Orvis J."/>
            <person name="Tretina K."/>
            <person name="Chibucos M."/>
            <person name="Ott S."/>
            <person name="Sadzewicz L."/>
            <person name="Sengamalay N."/>
            <person name="Shetty A.C."/>
            <person name="Su Q."/>
            <person name="Tallon L."/>
            <person name="Fraser C.M."/>
            <person name="Frutos R."/>
            <person name="Molina D.M."/>
            <person name="Krause P.J."/>
            <person name="Ben Mamoun C."/>
        </authorList>
    </citation>
    <scope>NUCLEOTIDE SEQUENCE [LARGE SCALE GENOMIC DNA]</scope>
    <source>
        <strain evidence="2 3">RI</strain>
    </source>
</reference>
<dbReference type="Proteomes" id="UP000002899">
    <property type="component" value="Chromosome III"/>
</dbReference>
<reference evidence="2 3" key="1">
    <citation type="journal article" date="2012" name="Nucleic Acids Res.">
        <title>Sequencing of the smallest Apicomplexan genome from the human pathogen Babesia microti.</title>
        <authorList>
            <person name="Cornillot E."/>
            <person name="Hadj-Kaddour K."/>
            <person name="Dassouli A."/>
            <person name="Noel B."/>
            <person name="Ranwez V."/>
            <person name="Vacherie B."/>
            <person name="Augagneur Y."/>
            <person name="Bres V."/>
            <person name="Duclos A."/>
            <person name="Randazzo S."/>
            <person name="Carcy B."/>
            <person name="Debierre-Grockiego F."/>
            <person name="Delbecq S."/>
            <person name="Moubri-Menage K."/>
            <person name="Shams-Eldin H."/>
            <person name="Usmani-Brown S."/>
            <person name="Bringaud F."/>
            <person name="Wincker P."/>
            <person name="Vivares C.P."/>
            <person name="Schwarz R.T."/>
            <person name="Schetters T.P."/>
            <person name="Krause P.J."/>
            <person name="Gorenflot A."/>
            <person name="Berry V."/>
            <person name="Barbe V."/>
            <person name="Ben Mamoun C."/>
        </authorList>
    </citation>
    <scope>NUCLEOTIDE SEQUENCE [LARGE SCALE GENOMIC DNA]</scope>
    <source>
        <strain evidence="2 3">RI</strain>
    </source>
</reference>
<dbReference type="RefSeq" id="XP_012649005.1">
    <property type="nucleotide sequence ID" value="XM_012793551.1"/>
</dbReference>
<evidence type="ECO:0000313" key="2">
    <source>
        <dbReference type="EMBL" id="CTQ40994.1"/>
    </source>
</evidence>
<feature type="coiled-coil region" evidence="1">
    <location>
        <begin position="479"/>
        <end position="537"/>
    </location>
</feature>
<proteinExistence type="predicted"/>
<keyword evidence="3" id="KW-1185">Reference proteome</keyword>
<protein>
    <submittedName>
        <fullName evidence="2">Uncharacterized protein</fullName>
    </submittedName>
</protein>
<name>A0A0K3AMQ9_BABMR</name>
<sequence>MIDNALKADNLYTNRLFSGIHASTQLSHCKPTSTSSNESQSLLHDAIHDNENEPSNDTADIMNVKLINIVRSKYGMGNFASLFADKMESACTPLELLTQNYDKASSTNLNNKFSNAFNDEANISMVSCSTNKSPRSTSIINGHLITSDDDQLKSIFKIFTIQNNDTELPKLEDSPCYQTPLMRLPNEIFDETIAGFNESIFVEPTETTNTINPNDEPSIELHTTTSDNDSECSTSVDNEKRFEKSLHETNKYIDNNSYKYLNSATCKFDQMLNEFTEPVTHGTANPATNVAIEKLLNVISERDEEIVQLRQECAQLNNYIKTMPTRETLKEQIRNEMLSVVYFSNAEINNLKSENRGLKLRLLDMESLQFEKDKRIQQLLSEHMSSEREMCNLNRKMKLMEINLEDEKMEKMELSMQSLKNQKEERIRGRFEWCKKWELEKFDKMQIEKVSTDRLQKICKLEKALNEVGETLKNSIKNENKLKHIIRDKNEELAKCKNEIAELKSLILVSKTQNSLINTYQSKLEDLTCQLDNEKMLNQKDKVLKTLVDEELCNIEILDESFKRKIDVIVDKIRITGKNIQVDWICNDMFKVQGRIVQLKLVNGKVCALRNGTPFPLELLLLN</sequence>
<evidence type="ECO:0000313" key="3">
    <source>
        <dbReference type="Proteomes" id="UP000002899"/>
    </source>
</evidence>
<dbReference type="VEuPathDB" id="PiroplasmaDB:BMR1_03g01975"/>
<dbReference type="EMBL" id="LN871598">
    <property type="protein sequence ID" value="CTQ40994.1"/>
    <property type="molecule type" value="Genomic_DNA"/>
</dbReference>
<accession>A0A0K3AMQ9</accession>
<evidence type="ECO:0000256" key="1">
    <source>
        <dbReference type="SAM" id="Coils"/>
    </source>
</evidence>
<dbReference type="AlphaFoldDB" id="A0A0K3AMQ9"/>
<gene>
    <name evidence="2" type="ORF">BMR1_03g01975</name>
</gene>
<keyword evidence="1" id="KW-0175">Coiled coil</keyword>
<dbReference type="GeneID" id="24425036"/>
<organism evidence="2 3">
    <name type="scientific">Babesia microti (strain RI)</name>
    <dbReference type="NCBI Taxonomy" id="1133968"/>
    <lineage>
        <taxon>Eukaryota</taxon>
        <taxon>Sar</taxon>
        <taxon>Alveolata</taxon>
        <taxon>Apicomplexa</taxon>
        <taxon>Aconoidasida</taxon>
        <taxon>Piroplasmida</taxon>
        <taxon>Babesiidae</taxon>
        <taxon>Babesia</taxon>
    </lineage>
</organism>
<dbReference type="KEGG" id="bmic:BMR1_03g01975"/>
<reference evidence="2 3" key="2">
    <citation type="journal article" date="2013" name="PLoS ONE">
        <title>Whole genome mapping and re-organization of the nuclear and mitochondrial genomes of Babesia microti isolates.</title>
        <authorList>
            <person name="Cornillot E."/>
            <person name="Dassouli A."/>
            <person name="Garg A."/>
            <person name="Pachikara N."/>
            <person name="Randazzo S."/>
            <person name="Depoix D."/>
            <person name="Carcy B."/>
            <person name="Delbecq S."/>
            <person name="Frutos R."/>
            <person name="Silva J.C."/>
            <person name="Sutton R."/>
            <person name="Krause P.J."/>
            <person name="Mamoun C.B."/>
        </authorList>
    </citation>
    <scope>NUCLEOTIDE SEQUENCE [LARGE SCALE GENOMIC DNA]</scope>
    <source>
        <strain evidence="2 3">RI</strain>
    </source>
</reference>